<sequence>MQNTKEIKMKINKLYRLYTLVCFAMLCFSSMVTAQSAGTELSATVVDEQGNPLTGVNIYGPGGSRASTNDNGLFNITLPNDEIVVVEKKGYESQFVSLSTIAGNITLVKSDFLASEDDEINMGVATRNRRDMVGSVSSVNTKDRLTYDNTQFVRDYIAGLTVGVRGTANVRGIGNALFVIDGVFGRDPNVLNMEEVEQITVLKDANAVALYGSQGQNGVIVINTKRGKINKKEVNVNVRSGIRTPLALPNYLDAATFMELRNEAFLNDGLDLDVVGFPQEQIQNTRSGLNPIEYPDADLYDFIQPFITTHNVISEFSGGNDKSQYYVNVGWLYNEDWININEDINAGTNRFNVRGNIDFKVNDWITSSIDGVAILSSDKSSRSNLLNANTTFLPFDYAPLIPVSLLDTENNPDLATLLAGANVFDGNLLGTAQQIQENAPVARAIAGGYQNRVFRVTQFNNAINFDLSRITEGLSAKTYISFDFFDTYTTSIANQYRAYAITGWEDGKITGLQDFGQDRRDLSENVASNGFVTRIGMYALVNYDKTFAKNHSINTTFLGYYNSEKRDGTVQTDRDSHLGFQLTYDFKKKLFVDFSGAYAHSLKLPEGNRGGFSPTVGLGYILSEESFLKDSNFVNYLKLKASGGIISSDRGIGGYYLYEENYRDGASFGWADGLYSNRRQDITQGGNPNLGFEERIDLNVGFESYLMNSLWLEANYFRTELDKQLVFLADQYPSYYNTFRPRDNFNADLYTGFELGLNFNKTFNDFSIGLGANVLYSQTEATKRSETNEFAYQNRQGLELSSIFGYEDLGFYTPSDFTTDTEGNLVLNSGLPVPNFATVQPGDIRYADQNGDDIIDQDDQIAIGQSASPWTYGVNLNLKYKRFNLFVLGTGQTGGDANKLTGFSNYFSPNGTDKYSEEVLGRWTPQTANTATFPRLSSGDNQNNFRTSTFWLYDNSFFRINRAQLTYEFTDALCDKIGVQDFSLNLQGTNLIEVAENRRIRQLNVGSGPQARSYTLGIRMSF</sequence>
<gene>
    <name evidence="3" type="ORF">DFQ02_1052</name>
</gene>
<dbReference type="InterPro" id="IPR012910">
    <property type="entry name" value="Plug_dom"/>
</dbReference>
<evidence type="ECO:0000259" key="2">
    <source>
        <dbReference type="Pfam" id="PF07715"/>
    </source>
</evidence>
<organism evidence="3 4">
    <name type="scientific">Seonamhaeicola aphaedonensis</name>
    <dbReference type="NCBI Taxonomy" id="1461338"/>
    <lineage>
        <taxon>Bacteria</taxon>
        <taxon>Pseudomonadati</taxon>
        <taxon>Bacteroidota</taxon>
        <taxon>Flavobacteriia</taxon>
        <taxon>Flavobacteriales</taxon>
        <taxon>Flavobacteriaceae</taxon>
    </lineage>
</organism>
<feature type="chain" id="PRO_5017748289" evidence="1">
    <location>
        <begin position="35"/>
        <end position="1022"/>
    </location>
</feature>
<dbReference type="SUPFAM" id="SSF56935">
    <property type="entry name" value="Porins"/>
    <property type="match status" value="1"/>
</dbReference>
<dbReference type="Proteomes" id="UP000256629">
    <property type="component" value="Unassembled WGS sequence"/>
</dbReference>
<dbReference type="InterPro" id="IPR037066">
    <property type="entry name" value="Plug_dom_sf"/>
</dbReference>
<feature type="domain" description="TonB-dependent receptor plug" evidence="2">
    <location>
        <begin position="132"/>
        <end position="219"/>
    </location>
</feature>
<evidence type="ECO:0000313" key="4">
    <source>
        <dbReference type="Proteomes" id="UP000256629"/>
    </source>
</evidence>
<comment type="caution">
    <text evidence="3">The sequence shown here is derived from an EMBL/GenBank/DDBJ whole genome shotgun (WGS) entry which is preliminary data.</text>
</comment>
<dbReference type="AlphaFoldDB" id="A0A3D9HE61"/>
<evidence type="ECO:0000313" key="3">
    <source>
        <dbReference type="EMBL" id="RED47777.1"/>
    </source>
</evidence>
<dbReference type="OrthoDB" id="9768177at2"/>
<dbReference type="Pfam" id="PF07715">
    <property type="entry name" value="Plug"/>
    <property type="match status" value="1"/>
</dbReference>
<dbReference type="EMBL" id="QRDX01000005">
    <property type="protein sequence ID" value="RED47777.1"/>
    <property type="molecule type" value="Genomic_DNA"/>
</dbReference>
<dbReference type="InterPro" id="IPR023996">
    <property type="entry name" value="TonB-dep_OMP_SusC/RagA"/>
</dbReference>
<feature type="signal peptide" evidence="1">
    <location>
        <begin position="1"/>
        <end position="34"/>
    </location>
</feature>
<dbReference type="InterPro" id="IPR023997">
    <property type="entry name" value="TonB-dep_OMP_SusC/RagA_CS"/>
</dbReference>
<reference evidence="3 4" key="1">
    <citation type="submission" date="2018-07" db="EMBL/GenBank/DDBJ databases">
        <title>Genomic Encyclopedia of Type Strains, Phase III (KMG-III): the genomes of soil and plant-associated and newly described type strains.</title>
        <authorList>
            <person name="Whitman W."/>
        </authorList>
    </citation>
    <scope>NUCLEOTIDE SEQUENCE [LARGE SCALE GENOMIC DNA]</scope>
    <source>
        <strain evidence="3 4">CECT 8487</strain>
    </source>
</reference>
<evidence type="ECO:0000256" key="1">
    <source>
        <dbReference type="SAM" id="SignalP"/>
    </source>
</evidence>
<dbReference type="InterPro" id="IPR008969">
    <property type="entry name" value="CarboxyPept-like_regulatory"/>
</dbReference>
<protein>
    <submittedName>
        <fullName evidence="3">TonB-linked SusC/RagA family outer membrane protein</fullName>
    </submittedName>
</protein>
<dbReference type="NCBIfam" id="TIGR04057">
    <property type="entry name" value="SusC_RagA_signa"/>
    <property type="match status" value="1"/>
</dbReference>
<accession>A0A3D9HE61</accession>
<proteinExistence type="predicted"/>
<keyword evidence="1" id="KW-0732">Signal</keyword>
<dbReference type="NCBIfam" id="TIGR04056">
    <property type="entry name" value="OMP_RagA_SusC"/>
    <property type="match status" value="1"/>
</dbReference>
<dbReference type="SUPFAM" id="SSF49464">
    <property type="entry name" value="Carboxypeptidase regulatory domain-like"/>
    <property type="match status" value="1"/>
</dbReference>
<keyword evidence="4" id="KW-1185">Reference proteome</keyword>
<dbReference type="Gene3D" id="2.170.130.10">
    <property type="entry name" value="TonB-dependent receptor, plug domain"/>
    <property type="match status" value="1"/>
</dbReference>
<name>A0A3D9HE61_9FLAO</name>